<name>A0A0S8GIP2_UNCW3</name>
<evidence type="ECO:0000313" key="3">
    <source>
        <dbReference type="Proteomes" id="UP000051096"/>
    </source>
</evidence>
<accession>A0A0S8GIP2</accession>
<evidence type="ECO:0000313" key="2">
    <source>
        <dbReference type="EMBL" id="KPK72846.1"/>
    </source>
</evidence>
<dbReference type="AlphaFoldDB" id="A0A0S8GIP2"/>
<evidence type="ECO:0000256" key="1">
    <source>
        <dbReference type="SAM" id="SignalP"/>
    </source>
</evidence>
<proteinExistence type="predicted"/>
<feature type="signal peptide" evidence="1">
    <location>
        <begin position="1"/>
        <end position="19"/>
    </location>
</feature>
<reference evidence="2 3" key="1">
    <citation type="journal article" date="2015" name="Microbiome">
        <title>Genomic resolution of linkages in carbon, nitrogen, and sulfur cycling among widespread estuary sediment bacteria.</title>
        <authorList>
            <person name="Baker B.J."/>
            <person name="Lazar C.S."/>
            <person name="Teske A.P."/>
            <person name="Dick G.J."/>
        </authorList>
    </citation>
    <scope>NUCLEOTIDE SEQUENCE [LARGE SCALE GENOMIC DNA]</scope>
    <source>
        <strain evidence="2">SM23_60</strain>
    </source>
</reference>
<dbReference type="Proteomes" id="UP000051096">
    <property type="component" value="Unassembled WGS sequence"/>
</dbReference>
<feature type="chain" id="PRO_5006646936" description="VCBS repeat-containing protein" evidence="1">
    <location>
        <begin position="20"/>
        <end position="250"/>
    </location>
</feature>
<dbReference type="EMBL" id="LJUO01000021">
    <property type="protein sequence ID" value="KPK72846.1"/>
    <property type="molecule type" value="Genomic_DNA"/>
</dbReference>
<keyword evidence="1" id="KW-0732">Signal</keyword>
<evidence type="ECO:0008006" key="4">
    <source>
        <dbReference type="Google" id="ProtNLM"/>
    </source>
</evidence>
<gene>
    <name evidence="2" type="ORF">AMJ87_03545</name>
</gene>
<organism evidence="2 3">
    <name type="scientific">candidate division WOR_3 bacterium SM23_60</name>
    <dbReference type="NCBI Taxonomy" id="1703780"/>
    <lineage>
        <taxon>Bacteria</taxon>
        <taxon>Bacteria division WOR-3</taxon>
    </lineage>
</organism>
<comment type="caution">
    <text evidence="2">The sequence shown here is derived from an EMBL/GenBank/DDBJ whole genome shotgun (WGS) entry which is preliminary data.</text>
</comment>
<protein>
    <recommendedName>
        <fullName evidence="4">VCBS repeat-containing protein</fullName>
    </recommendedName>
</protein>
<sequence>MYKCKLFFVILIALVSASAKTIRADVTGDGIDDIIRMGMKIVTVQNGASNKLYTLIAGEEYLAGISIGDYFSGTRGNEIAVLMLPEKDYLTEVYGFRNKRFIKVSKTLPGELSFGEERRLFGYATHEWNRNEILIYWPIIEDEGYLKAAAVAEVAETLLVVEANKTMILDISLQENTFAMCVASTLDHEVIVFRTDEDGTLIKQTMIDSDTGFYGRVITEQAKTVSFNIDNSQSAKPKTVHLIIKQYCYP</sequence>